<comment type="caution">
    <text evidence="2">The sequence shown here is derived from an EMBL/GenBank/DDBJ whole genome shotgun (WGS) entry which is preliminary data.</text>
</comment>
<dbReference type="PATRIC" id="fig|991778.3.peg.4948"/>
<feature type="compositionally biased region" description="Polar residues" evidence="1">
    <location>
        <begin position="1"/>
        <end position="12"/>
    </location>
</feature>
<sequence>MPTPGVNGNSGPTAHHLQIENGAYQLTLNENRRDSRASNRGEEDFRSQTSGTNPG</sequence>
<feature type="region of interest" description="Disordered" evidence="1">
    <location>
        <begin position="1"/>
        <end position="55"/>
    </location>
</feature>
<dbReference type="EMBL" id="AFAR01000232">
    <property type="protein sequence ID" value="EGF25383.1"/>
    <property type="molecule type" value="Genomic_DNA"/>
</dbReference>
<gene>
    <name evidence="2" type="ORF">RBWH47_00853</name>
</gene>
<accession>F2AY66</accession>
<organism evidence="2 3">
    <name type="scientific">Rhodopirellula baltica WH47</name>
    <dbReference type="NCBI Taxonomy" id="991778"/>
    <lineage>
        <taxon>Bacteria</taxon>
        <taxon>Pseudomonadati</taxon>
        <taxon>Planctomycetota</taxon>
        <taxon>Planctomycetia</taxon>
        <taxon>Pirellulales</taxon>
        <taxon>Pirellulaceae</taxon>
        <taxon>Rhodopirellula</taxon>
    </lineage>
</organism>
<reference evidence="2 3" key="1">
    <citation type="journal article" date="2013" name="Mar. Genomics">
        <title>Expression of sulfatases in Rhodopirellula baltica and the diversity of sulfatases in the genus Rhodopirellula.</title>
        <authorList>
            <person name="Wegner C.E."/>
            <person name="Richter-Heitmann T."/>
            <person name="Klindworth A."/>
            <person name="Klockow C."/>
            <person name="Richter M."/>
            <person name="Achstetter T."/>
            <person name="Glockner F.O."/>
            <person name="Harder J."/>
        </authorList>
    </citation>
    <scope>NUCLEOTIDE SEQUENCE [LARGE SCALE GENOMIC DNA]</scope>
    <source>
        <strain evidence="2 3">WH47</strain>
    </source>
</reference>
<evidence type="ECO:0000313" key="2">
    <source>
        <dbReference type="EMBL" id="EGF25383.1"/>
    </source>
</evidence>
<dbReference type="Proteomes" id="UP000006222">
    <property type="component" value="Unassembled WGS sequence"/>
</dbReference>
<proteinExistence type="predicted"/>
<evidence type="ECO:0000256" key="1">
    <source>
        <dbReference type="SAM" id="MobiDB-lite"/>
    </source>
</evidence>
<name>F2AY66_RHOBT</name>
<evidence type="ECO:0000313" key="3">
    <source>
        <dbReference type="Proteomes" id="UP000006222"/>
    </source>
</evidence>
<feature type="compositionally biased region" description="Basic and acidic residues" evidence="1">
    <location>
        <begin position="30"/>
        <end position="46"/>
    </location>
</feature>
<protein>
    <submittedName>
        <fullName evidence="2">Uncharacterized protein</fullName>
    </submittedName>
</protein>
<dbReference type="AlphaFoldDB" id="F2AY66"/>